<evidence type="ECO:0000313" key="13">
    <source>
        <dbReference type="Proteomes" id="UP000567179"/>
    </source>
</evidence>
<dbReference type="Gene3D" id="3.30.40.10">
    <property type="entry name" value="Zinc/RING finger domain, C3HC4 (zinc finger)"/>
    <property type="match status" value="1"/>
</dbReference>
<dbReference type="InterPro" id="IPR050628">
    <property type="entry name" value="SNF2_RAD54_helicase_TF"/>
</dbReference>
<dbReference type="PROSITE" id="PS50089">
    <property type="entry name" value="ZF_RING_2"/>
    <property type="match status" value="1"/>
</dbReference>
<dbReference type="Pfam" id="PF13445">
    <property type="entry name" value="zf-RING_UBOX"/>
    <property type="match status" value="1"/>
</dbReference>
<feature type="region of interest" description="Disordered" evidence="10">
    <location>
        <begin position="326"/>
        <end position="345"/>
    </location>
</feature>
<dbReference type="Gene3D" id="3.40.50.10810">
    <property type="entry name" value="Tandem AAA-ATPase domain"/>
    <property type="match status" value="1"/>
</dbReference>
<evidence type="ECO:0000313" key="12">
    <source>
        <dbReference type="EMBL" id="KAF5309910.1"/>
    </source>
</evidence>
<evidence type="ECO:0000256" key="1">
    <source>
        <dbReference type="ARBA" id="ARBA00007025"/>
    </source>
</evidence>
<evidence type="ECO:0000256" key="3">
    <source>
        <dbReference type="ARBA" id="ARBA00022741"/>
    </source>
</evidence>
<feature type="compositionally biased region" description="Acidic residues" evidence="10">
    <location>
        <begin position="730"/>
        <end position="746"/>
    </location>
</feature>
<dbReference type="Proteomes" id="UP000567179">
    <property type="component" value="Unassembled WGS sequence"/>
</dbReference>
<dbReference type="InterPro" id="IPR001841">
    <property type="entry name" value="Znf_RING"/>
</dbReference>
<dbReference type="GO" id="GO:0008094">
    <property type="term" value="F:ATP-dependent activity, acting on DNA"/>
    <property type="evidence" value="ECO:0007669"/>
    <property type="project" value="TreeGrafter"/>
</dbReference>
<dbReference type="GO" id="GO:0008270">
    <property type="term" value="F:zinc ion binding"/>
    <property type="evidence" value="ECO:0007669"/>
    <property type="project" value="UniProtKB-KW"/>
</dbReference>
<dbReference type="SMART" id="SM00184">
    <property type="entry name" value="RING"/>
    <property type="match status" value="1"/>
</dbReference>
<dbReference type="InterPro" id="IPR038718">
    <property type="entry name" value="SNF2-like_sf"/>
</dbReference>
<organism evidence="12 13">
    <name type="scientific">Psilocybe cf. subviscida</name>
    <dbReference type="NCBI Taxonomy" id="2480587"/>
    <lineage>
        <taxon>Eukaryota</taxon>
        <taxon>Fungi</taxon>
        <taxon>Dikarya</taxon>
        <taxon>Basidiomycota</taxon>
        <taxon>Agaricomycotina</taxon>
        <taxon>Agaricomycetes</taxon>
        <taxon>Agaricomycetidae</taxon>
        <taxon>Agaricales</taxon>
        <taxon>Agaricineae</taxon>
        <taxon>Strophariaceae</taxon>
        <taxon>Psilocybe</taxon>
    </lineage>
</organism>
<dbReference type="InterPro" id="IPR027370">
    <property type="entry name" value="Znf-RING_euk"/>
</dbReference>
<comment type="caution">
    <text evidence="12">The sequence shown here is derived from an EMBL/GenBank/DDBJ whole genome shotgun (WGS) entry which is preliminary data.</text>
</comment>
<evidence type="ECO:0000256" key="8">
    <source>
        <dbReference type="ARBA" id="ARBA00022840"/>
    </source>
</evidence>
<keyword evidence="6" id="KW-0347">Helicase</keyword>
<evidence type="ECO:0000256" key="7">
    <source>
        <dbReference type="ARBA" id="ARBA00022833"/>
    </source>
</evidence>
<dbReference type="OrthoDB" id="423559at2759"/>
<dbReference type="GO" id="GO:0016787">
    <property type="term" value="F:hydrolase activity"/>
    <property type="evidence" value="ECO:0007669"/>
    <property type="project" value="UniProtKB-KW"/>
</dbReference>
<dbReference type="GO" id="GO:0004386">
    <property type="term" value="F:helicase activity"/>
    <property type="evidence" value="ECO:0007669"/>
    <property type="project" value="UniProtKB-KW"/>
</dbReference>
<keyword evidence="5" id="KW-0378">Hydrolase</keyword>
<feature type="domain" description="RING-type" evidence="11">
    <location>
        <begin position="652"/>
        <end position="705"/>
    </location>
</feature>
<keyword evidence="8" id="KW-0067">ATP-binding</keyword>
<dbReference type="Gene3D" id="3.40.50.300">
    <property type="entry name" value="P-loop containing nucleotide triphosphate hydrolases"/>
    <property type="match status" value="1"/>
</dbReference>
<comment type="similarity">
    <text evidence="1">Belongs to the SNF2/RAD54 helicase family.</text>
</comment>
<keyword evidence="13" id="KW-1185">Reference proteome</keyword>
<feature type="compositionally biased region" description="Basic and acidic residues" evidence="10">
    <location>
        <begin position="335"/>
        <end position="345"/>
    </location>
</feature>
<reference evidence="12 13" key="1">
    <citation type="journal article" date="2020" name="ISME J.">
        <title>Uncovering the hidden diversity of litter-decomposition mechanisms in mushroom-forming fungi.</title>
        <authorList>
            <person name="Floudas D."/>
            <person name="Bentzer J."/>
            <person name="Ahren D."/>
            <person name="Johansson T."/>
            <person name="Persson P."/>
            <person name="Tunlid A."/>
        </authorList>
    </citation>
    <scope>NUCLEOTIDE SEQUENCE [LARGE SCALE GENOMIC DNA]</scope>
    <source>
        <strain evidence="12 13">CBS 101986</strain>
    </source>
</reference>
<dbReference type="PANTHER" id="PTHR45626:SF16">
    <property type="entry name" value="ATP-DEPENDENT HELICASE ULS1"/>
    <property type="match status" value="1"/>
</dbReference>
<dbReference type="PROSITE" id="PS00518">
    <property type="entry name" value="ZF_RING_1"/>
    <property type="match status" value="1"/>
</dbReference>
<evidence type="ECO:0000259" key="11">
    <source>
        <dbReference type="PROSITE" id="PS50089"/>
    </source>
</evidence>
<dbReference type="SUPFAM" id="SSF57850">
    <property type="entry name" value="RING/U-box"/>
    <property type="match status" value="1"/>
</dbReference>
<protein>
    <recommendedName>
        <fullName evidence="11">RING-type domain-containing protein</fullName>
    </recommendedName>
</protein>
<keyword evidence="2" id="KW-0479">Metal-binding</keyword>
<keyword evidence="3" id="KW-0547">Nucleotide-binding</keyword>
<name>A0A8H5ERN8_9AGAR</name>
<accession>A0A8H5ERN8</accession>
<keyword evidence="4 9" id="KW-0863">Zinc-finger</keyword>
<evidence type="ECO:0000256" key="2">
    <source>
        <dbReference type="ARBA" id="ARBA00022723"/>
    </source>
</evidence>
<dbReference type="Pfam" id="PF00176">
    <property type="entry name" value="SNF2-rel_dom"/>
    <property type="match status" value="1"/>
</dbReference>
<dbReference type="AlphaFoldDB" id="A0A8H5ERN8"/>
<dbReference type="GO" id="GO:0005634">
    <property type="term" value="C:nucleus"/>
    <property type="evidence" value="ECO:0007669"/>
    <property type="project" value="TreeGrafter"/>
</dbReference>
<dbReference type="GO" id="GO:0005524">
    <property type="term" value="F:ATP binding"/>
    <property type="evidence" value="ECO:0007669"/>
    <property type="project" value="UniProtKB-KW"/>
</dbReference>
<dbReference type="InterPro" id="IPR000330">
    <property type="entry name" value="SNF2_N"/>
</dbReference>
<feature type="compositionally biased region" description="Basic residues" evidence="10">
    <location>
        <begin position="751"/>
        <end position="764"/>
    </location>
</feature>
<evidence type="ECO:0000256" key="10">
    <source>
        <dbReference type="SAM" id="MobiDB-lite"/>
    </source>
</evidence>
<dbReference type="SUPFAM" id="SSF52540">
    <property type="entry name" value="P-loop containing nucleoside triphosphate hydrolases"/>
    <property type="match status" value="2"/>
</dbReference>
<proteinExistence type="inferred from homology"/>
<gene>
    <name evidence="12" type="ORF">D9619_010544</name>
</gene>
<dbReference type="EMBL" id="JAACJJ010000058">
    <property type="protein sequence ID" value="KAF5309910.1"/>
    <property type="molecule type" value="Genomic_DNA"/>
</dbReference>
<feature type="compositionally biased region" description="Acidic residues" evidence="10">
    <location>
        <begin position="768"/>
        <end position="793"/>
    </location>
</feature>
<feature type="region of interest" description="Disordered" evidence="10">
    <location>
        <begin position="720"/>
        <end position="797"/>
    </location>
</feature>
<dbReference type="InterPro" id="IPR013083">
    <property type="entry name" value="Znf_RING/FYVE/PHD"/>
</dbReference>
<dbReference type="CDD" id="cd18008">
    <property type="entry name" value="DEXDc_SHPRH-like"/>
    <property type="match status" value="1"/>
</dbReference>
<dbReference type="InterPro" id="IPR017907">
    <property type="entry name" value="Znf_RING_CS"/>
</dbReference>
<keyword evidence="7" id="KW-0862">Zinc</keyword>
<dbReference type="PANTHER" id="PTHR45626">
    <property type="entry name" value="TRANSCRIPTION TERMINATION FACTOR 2-RELATED"/>
    <property type="match status" value="1"/>
</dbReference>
<feature type="compositionally biased region" description="Basic and acidic residues" evidence="10">
    <location>
        <begin position="720"/>
        <end position="729"/>
    </location>
</feature>
<dbReference type="GO" id="GO:0000724">
    <property type="term" value="P:double-strand break repair via homologous recombination"/>
    <property type="evidence" value="ECO:0007669"/>
    <property type="project" value="TreeGrafter"/>
</dbReference>
<sequence length="934" mass="105265">MHWSRIPASASPPSSHPDPSVILPLVRRRRCLAPPPHAHGRSLGLAPPLSSSISHSIIHHDRNSHRDGLMAPPAIWKEVVVASIRACFIRTRHGAVSSLSITGPPFSDIVIVLDPSVAPPSSAFAFHANLFDKTLFLSDNEIDLYFKKLETAEAMEKEDPKIVGAMQIAISVKKEVDFAAWHTKVSTIESRGDRLLADSTMIDLGGGTYIGLPPIINFGQPAVRNGMIKEVLEQSAEMLIHTPLPSLLAPTRFQLRHGDPPACLASHRIRHYLLHRRSPSPNSCPISPQQPPPVHLTDSRKGIFAALNANEMRSAVIAEDQKACTVPGTHPRLNQRKDGPTKTRKKSDLLKYDIVLTSHGTMANEWPDYETEMKKAKAKRKKDPFIVSDSDDVDTVSASYRNKKRSQQAGPLFQVDFFRIVVDEGQTIRNHKTRVARAITDLRATYCWLLTGTPIVNSLTDVYSYLRFLKVRPWCDRTKFNFDIAKLEKKRPQLAATRLQKVILTFLLRRKKDTRLDGKPLIDLPPKEIVLHRLEFTEEEREMVEAHTQAKFNRFLHEGTVLKQEQPSSFGSILRLRQVCSHASLIQEDCSVFTHADDVNLRPDLAKEVTRAGCIVSSDFVDRMKAKFKQMALYRIEAEKNSEDATIEDEECPICYDVMTEPVITSCAHMFCRDCILDVINRAPAGREEIEQQNVPAHKPCPVCRADINADKIFRRAAFEPTETDLRGDAEDDDDPMDLDESEDEYPVTRSKGKGKKRARPRRRVVNESDDQGDDVNDSDDDFIVQSDEDEEEKDAHCAMKMRGRKARPIVILDSDDKLETPEEKEVIFRTRKKAAATDGPIPTMSRFLSSTKMKFMMEQIENLAATKPDEKILIVSQWTSCLSLVSDYLSEKGIAHVKCVVSLRKIMLADDIHPATVLEYGVERLLIIYNDTV</sequence>
<evidence type="ECO:0000256" key="4">
    <source>
        <dbReference type="ARBA" id="ARBA00022771"/>
    </source>
</evidence>
<evidence type="ECO:0000256" key="5">
    <source>
        <dbReference type="ARBA" id="ARBA00022801"/>
    </source>
</evidence>
<evidence type="ECO:0000256" key="6">
    <source>
        <dbReference type="ARBA" id="ARBA00022806"/>
    </source>
</evidence>
<evidence type="ECO:0000256" key="9">
    <source>
        <dbReference type="PROSITE-ProRule" id="PRU00175"/>
    </source>
</evidence>
<dbReference type="InterPro" id="IPR027417">
    <property type="entry name" value="P-loop_NTPase"/>
</dbReference>
<dbReference type="GO" id="GO:0005737">
    <property type="term" value="C:cytoplasm"/>
    <property type="evidence" value="ECO:0007669"/>
    <property type="project" value="TreeGrafter"/>
</dbReference>